<dbReference type="InterPro" id="IPR050705">
    <property type="entry name" value="Cytochrome_P450_3A"/>
</dbReference>
<dbReference type="SUPFAM" id="SSF48264">
    <property type="entry name" value="Cytochrome P450"/>
    <property type="match status" value="1"/>
</dbReference>
<dbReference type="InterPro" id="IPR002401">
    <property type="entry name" value="Cyt_P450_E_grp-I"/>
</dbReference>
<dbReference type="InterPro" id="IPR001128">
    <property type="entry name" value="Cyt_P450"/>
</dbReference>
<keyword evidence="7 9" id="KW-0408">Iron</keyword>
<evidence type="ECO:0000256" key="8">
    <source>
        <dbReference type="ARBA" id="ARBA00023033"/>
    </source>
</evidence>
<dbReference type="PRINTS" id="PR00463">
    <property type="entry name" value="EP450I"/>
</dbReference>
<keyword evidence="6" id="KW-0560">Oxidoreductase</keyword>
<evidence type="ECO:0000313" key="11">
    <source>
        <dbReference type="Proteomes" id="UP000324091"/>
    </source>
</evidence>
<evidence type="ECO:0000313" key="10">
    <source>
        <dbReference type="EMBL" id="TWW56751.1"/>
    </source>
</evidence>
<dbReference type="FunFam" id="1.10.630.10:FF:000182">
    <property type="entry name" value="Cytochrome P450 3A4"/>
    <property type="match status" value="1"/>
</dbReference>
<dbReference type="InterPro" id="IPR036396">
    <property type="entry name" value="Cyt_P450_sf"/>
</dbReference>
<accession>A0A5C6MRH5</accession>
<keyword evidence="8" id="KW-0503">Monooxygenase</keyword>
<dbReference type="Gene3D" id="1.10.630.10">
    <property type="entry name" value="Cytochrome P450"/>
    <property type="match status" value="1"/>
</dbReference>
<dbReference type="PANTHER" id="PTHR24302">
    <property type="entry name" value="CYTOCHROME P450 FAMILY 3"/>
    <property type="match status" value="1"/>
</dbReference>
<keyword evidence="5 9" id="KW-0479">Metal-binding</keyword>
<evidence type="ECO:0000256" key="1">
    <source>
        <dbReference type="ARBA" id="ARBA00001971"/>
    </source>
</evidence>
<evidence type="ECO:0000256" key="7">
    <source>
        <dbReference type="ARBA" id="ARBA00023004"/>
    </source>
</evidence>
<dbReference type="PANTHER" id="PTHR24302:SF15">
    <property type="entry name" value="FATTY-ACID PEROXYGENASE"/>
    <property type="match status" value="1"/>
</dbReference>
<dbReference type="GO" id="GO:0016712">
    <property type="term" value="F:oxidoreductase activity, acting on paired donors, with incorporation or reduction of molecular oxygen, reduced flavin or flavoprotein as one donor, and incorporation of one atom of oxygen"/>
    <property type="evidence" value="ECO:0007669"/>
    <property type="project" value="UniProtKB-EC"/>
</dbReference>
<evidence type="ECO:0000256" key="9">
    <source>
        <dbReference type="PIRSR" id="PIRSR602401-1"/>
    </source>
</evidence>
<dbReference type="AlphaFoldDB" id="A0A5C6MRH5"/>
<evidence type="ECO:0000256" key="2">
    <source>
        <dbReference type="ARBA" id="ARBA00010617"/>
    </source>
</evidence>
<dbReference type="Proteomes" id="UP000324091">
    <property type="component" value="Chromosome 8"/>
</dbReference>
<proteinExistence type="inferred from homology"/>
<evidence type="ECO:0000256" key="5">
    <source>
        <dbReference type="ARBA" id="ARBA00022723"/>
    </source>
</evidence>
<comment type="similarity">
    <text evidence="2">Belongs to the cytochrome P450 family.</text>
</comment>
<protein>
    <recommendedName>
        <fullName evidence="3">unspecific monooxygenase</fullName>
        <ecNumber evidence="3">1.14.14.1</ecNumber>
    </recommendedName>
</protein>
<feature type="binding site" description="axial binding residue" evidence="9">
    <location>
        <position position="444"/>
    </location>
    <ligand>
        <name>heme</name>
        <dbReference type="ChEBI" id="CHEBI:30413"/>
    </ligand>
    <ligandPart>
        <name>Fe</name>
        <dbReference type="ChEBI" id="CHEBI:18248"/>
    </ligandPart>
</feature>
<evidence type="ECO:0000256" key="6">
    <source>
        <dbReference type="ARBA" id="ARBA00023002"/>
    </source>
</evidence>
<dbReference type="Pfam" id="PF00067">
    <property type="entry name" value="p450"/>
    <property type="match status" value="1"/>
</dbReference>
<reference evidence="10 11" key="1">
    <citation type="submission" date="2019-04" db="EMBL/GenBank/DDBJ databases">
        <title>Chromosome genome assembly for Takifugu flavidus.</title>
        <authorList>
            <person name="Xiao S."/>
        </authorList>
    </citation>
    <scope>NUCLEOTIDE SEQUENCE [LARGE SCALE GENOMIC DNA]</scope>
    <source>
        <strain evidence="10">HTHZ2018</strain>
        <tissue evidence="10">Muscle</tissue>
    </source>
</reference>
<dbReference type="GO" id="GO:0005506">
    <property type="term" value="F:iron ion binding"/>
    <property type="evidence" value="ECO:0007669"/>
    <property type="project" value="InterPro"/>
</dbReference>
<gene>
    <name evidence="10" type="ORF">D4764_08G0007380</name>
</gene>
<dbReference type="GO" id="GO:0020037">
    <property type="term" value="F:heme binding"/>
    <property type="evidence" value="ECO:0007669"/>
    <property type="project" value="InterPro"/>
</dbReference>
<sequence length="502" mass="56633">MAAASPCPPDPPRSPGPRQDLFAVSYGCSPYVLFKRGGIRGPTPWPFIGTYLQYKTGLLDFYTECCKRYGKVWGLYEGRIPVMFIVDTAMIKTVFVKEGYSVFLNRKSIGPNGILSTGLPFLRDDNWKRVHKIVSPAFSSGRMKDMFSIMLQHSNILMGNIRGLEDKGAVNIRQMIQPYTANISFAIFFSIDIESLNNPSSPFLHYLQEVSKYNYMNLWRLLGVIFPFLTPLMDKMNITVNSSETLQFFISVIKKIKEERKNKPKDRVDFMQLMLNAQAPDGSNKDCDSAGLSDEEIMVQALIFALVGNGNMAYLVAFTAYNLAVHPQTQTRLQAEIDRTFPGKCPITYEELLQMKYLDMVVTETSRLYPLGNRIERVAKSTVEVSGVIIPEGVVVAVPIYTLHRDPTVWPDPDSFKPERFSKDNRDNIDPYGLLTFGAGPRSCTGTRMSMLVVKLTLVEILQHFSFVACKETMIPMVLDDNGFVQPKTPIMLKLEPREPAA</sequence>
<keyword evidence="11" id="KW-1185">Reference proteome</keyword>
<comment type="caution">
    <text evidence="10">The sequence shown here is derived from an EMBL/GenBank/DDBJ whole genome shotgun (WGS) entry which is preliminary data.</text>
</comment>
<keyword evidence="4 9" id="KW-0349">Heme</keyword>
<evidence type="ECO:0000256" key="3">
    <source>
        <dbReference type="ARBA" id="ARBA00012109"/>
    </source>
</evidence>
<dbReference type="PRINTS" id="PR00385">
    <property type="entry name" value="P450"/>
</dbReference>
<evidence type="ECO:0000256" key="4">
    <source>
        <dbReference type="ARBA" id="ARBA00022617"/>
    </source>
</evidence>
<dbReference type="EC" id="1.14.14.1" evidence="3"/>
<dbReference type="EMBL" id="RHFK02000021">
    <property type="protein sequence ID" value="TWW56751.1"/>
    <property type="molecule type" value="Genomic_DNA"/>
</dbReference>
<comment type="cofactor">
    <cofactor evidence="1 9">
        <name>heme</name>
        <dbReference type="ChEBI" id="CHEBI:30413"/>
    </cofactor>
</comment>
<organism evidence="10 11">
    <name type="scientific">Takifugu flavidus</name>
    <name type="common">sansaifugu</name>
    <dbReference type="NCBI Taxonomy" id="433684"/>
    <lineage>
        <taxon>Eukaryota</taxon>
        <taxon>Metazoa</taxon>
        <taxon>Chordata</taxon>
        <taxon>Craniata</taxon>
        <taxon>Vertebrata</taxon>
        <taxon>Euteleostomi</taxon>
        <taxon>Actinopterygii</taxon>
        <taxon>Neopterygii</taxon>
        <taxon>Teleostei</taxon>
        <taxon>Neoteleostei</taxon>
        <taxon>Acanthomorphata</taxon>
        <taxon>Eupercaria</taxon>
        <taxon>Tetraodontiformes</taxon>
        <taxon>Tetradontoidea</taxon>
        <taxon>Tetraodontidae</taxon>
        <taxon>Takifugu</taxon>
    </lineage>
</organism>
<name>A0A5C6MRH5_9TELE</name>
<dbReference type="GO" id="GO:0008395">
    <property type="term" value="F:steroid hydroxylase activity"/>
    <property type="evidence" value="ECO:0007669"/>
    <property type="project" value="TreeGrafter"/>
</dbReference>